<dbReference type="RefSeq" id="XP_028472402.1">
    <property type="nucleotide sequence ID" value="XM_028619228.1"/>
</dbReference>
<feature type="compositionally biased region" description="Low complexity" evidence="5">
    <location>
        <begin position="124"/>
        <end position="136"/>
    </location>
</feature>
<keyword evidence="4" id="KW-0325">Glycoprotein</keyword>
<comment type="caution">
    <text evidence="10">The sequence shown here is derived from an EMBL/GenBank/DDBJ whole genome shotgun (WGS) entry which is preliminary data.</text>
</comment>
<evidence type="ECO:0000256" key="4">
    <source>
        <dbReference type="ARBA" id="ARBA00023180"/>
    </source>
</evidence>
<evidence type="ECO:0000256" key="6">
    <source>
        <dbReference type="SAM" id="SignalP"/>
    </source>
</evidence>
<dbReference type="InterPro" id="IPR045087">
    <property type="entry name" value="Cu-oxidase_fam"/>
</dbReference>
<evidence type="ECO:0000313" key="10">
    <source>
        <dbReference type="EMBL" id="RSH77255.1"/>
    </source>
</evidence>
<evidence type="ECO:0000256" key="3">
    <source>
        <dbReference type="ARBA" id="ARBA00023157"/>
    </source>
</evidence>
<organism evidence="10 11">
    <name type="scientific">Apiotrichum porosum</name>
    <dbReference type="NCBI Taxonomy" id="105984"/>
    <lineage>
        <taxon>Eukaryota</taxon>
        <taxon>Fungi</taxon>
        <taxon>Dikarya</taxon>
        <taxon>Basidiomycota</taxon>
        <taxon>Agaricomycotina</taxon>
        <taxon>Tremellomycetes</taxon>
        <taxon>Trichosporonales</taxon>
        <taxon>Trichosporonaceae</taxon>
        <taxon>Apiotrichum</taxon>
    </lineage>
</organism>
<evidence type="ECO:0000256" key="2">
    <source>
        <dbReference type="ARBA" id="ARBA00023008"/>
    </source>
</evidence>
<dbReference type="InterPro" id="IPR001117">
    <property type="entry name" value="Cu-oxidase_2nd"/>
</dbReference>
<feature type="domain" description="Plastocyanin-like" evidence="7">
    <location>
        <begin position="345"/>
        <end position="477"/>
    </location>
</feature>
<evidence type="ECO:0000259" key="9">
    <source>
        <dbReference type="Pfam" id="PF07732"/>
    </source>
</evidence>
<dbReference type="InterPro" id="IPR008972">
    <property type="entry name" value="Cupredoxin"/>
</dbReference>
<dbReference type="PANTHER" id="PTHR11709">
    <property type="entry name" value="MULTI-COPPER OXIDASE"/>
    <property type="match status" value="1"/>
</dbReference>
<keyword evidence="3" id="KW-1015">Disulfide bond</keyword>
<evidence type="ECO:0000313" key="11">
    <source>
        <dbReference type="Proteomes" id="UP000279236"/>
    </source>
</evidence>
<dbReference type="Pfam" id="PF00394">
    <property type="entry name" value="Cu-oxidase"/>
    <property type="match status" value="1"/>
</dbReference>
<protein>
    <submittedName>
        <fullName evidence="10">Laccase, multicopper oxidase, benzenediol:oxygen oxidorectuctase</fullName>
    </submittedName>
</protein>
<evidence type="ECO:0000259" key="8">
    <source>
        <dbReference type="Pfam" id="PF07731"/>
    </source>
</evidence>
<dbReference type="STRING" id="105984.A0A427XEH0"/>
<keyword evidence="6" id="KW-0732">Signal</keyword>
<feature type="region of interest" description="Disordered" evidence="5">
    <location>
        <begin position="68"/>
        <end position="136"/>
    </location>
</feature>
<reference evidence="10 11" key="1">
    <citation type="submission" date="2018-11" db="EMBL/GenBank/DDBJ databases">
        <title>Genome sequence of Apiotrichum porosum DSM 27194.</title>
        <authorList>
            <person name="Aliyu H."/>
            <person name="Gorte O."/>
            <person name="Ochsenreither K."/>
        </authorList>
    </citation>
    <scope>NUCLEOTIDE SEQUENCE [LARGE SCALE GENOMIC DNA]</scope>
    <source>
        <strain evidence="10 11">DSM 27194</strain>
    </source>
</reference>
<dbReference type="InterPro" id="IPR011707">
    <property type="entry name" value="Cu-oxidase-like_N"/>
</dbReference>
<accession>A0A427XEH0</accession>
<keyword evidence="2" id="KW-0186">Copper</keyword>
<feature type="compositionally biased region" description="Low complexity" evidence="5">
    <location>
        <begin position="68"/>
        <end position="115"/>
    </location>
</feature>
<dbReference type="CDD" id="cd13857">
    <property type="entry name" value="CuRO_1_Diphenol_Ox"/>
    <property type="match status" value="1"/>
</dbReference>
<dbReference type="Gene3D" id="2.60.40.420">
    <property type="entry name" value="Cupredoxins - blue copper proteins"/>
    <property type="match status" value="3"/>
</dbReference>
<dbReference type="CDD" id="cd13904">
    <property type="entry name" value="CuRO_3_Diphenol_Ox"/>
    <property type="match status" value="1"/>
</dbReference>
<dbReference type="SUPFAM" id="SSF49503">
    <property type="entry name" value="Cupredoxins"/>
    <property type="match status" value="3"/>
</dbReference>
<dbReference type="GeneID" id="39588106"/>
<dbReference type="GO" id="GO:0005507">
    <property type="term" value="F:copper ion binding"/>
    <property type="evidence" value="ECO:0007669"/>
    <property type="project" value="InterPro"/>
</dbReference>
<evidence type="ECO:0000256" key="1">
    <source>
        <dbReference type="ARBA" id="ARBA00010609"/>
    </source>
</evidence>
<dbReference type="InterPro" id="IPR011706">
    <property type="entry name" value="Cu-oxidase_C"/>
</dbReference>
<dbReference type="PANTHER" id="PTHR11709:SF414">
    <property type="entry name" value="ADR239WP"/>
    <property type="match status" value="1"/>
</dbReference>
<proteinExistence type="inferred from homology"/>
<feature type="domain" description="Plastocyanin-like" evidence="9">
    <location>
        <begin position="189"/>
        <end position="303"/>
    </location>
</feature>
<evidence type="ECO:0000256" key="5">
    <source>
        <dbReference type="SAM" id="MobiDB-lite"/>
    </source>
</evidence>
<name>A0A427XEH0_9TREE</name>
<feature type="chain" id="PRO_5019429407" evidence="6">
    <location>
        <begin position="17"/>
        <end position="913"/>
    </location>
</feature>
<gene>
    <name evidence="10" type="primary">LCC2_3</name>
    <name evidence="10" type="ORF">EHS24_003563</name>
</gene>
<dbReference type="Proteomes" id="UP000279236">
    <property type="component" value="Unassembled WGS sequence"/>
</dbReference>
<dbReference type="OrthoDB" id="2121828at2759"/>
<feature type="signal peptide" evidence="6">
    <location>
        <begin position="1"/>
        <end position="16"/>
    </location>
</feature>
<dbReference type="Pfam" id="PF07731">
    <property type="entry name" value="Cu-oxidase_2"/>
    <property type="match status" value="1"/>
</dbReference>
<dbReference type="GO" id="GO:0016491">
    <property type="term" value="F:oxidoreductase activity"/>
    <property type="evidence" value="ECO:0007669"/>
    <property type="project" value="InterPro"/>
</dbReference>
<dbReference type="AlphaFoldDB" id="A0A427XEH0"/>
<feature type="domain" description="Plastocyanin-like" evidence="8">
    <location>
        <begin position="581"/>
        <end position="691"/>
    </location>
</feature>
<evidence type="ECO:0000259" key="7">
    <source>
        <dbReference type="Pfam" id="PF00394"/>
    </source>
</evidence>
<dbReference type="Pfam" id="PF07732">
    <property type="entry name" value="Cu-oxidase_3"/>
    <property type="match status" value="1"/>
</dbReference>
<dbReference type="EMBL" id="RSCE01000017">
    <property type="protein sequence ID" value="RSH77255.1"/>
    <property type="molecule type" value="Genomic_DNA"/>
</dbReference>
<sequence>MRMHLPLLALASLAAATSPVARDGNALAVDAERDLSILPVQDVDKRWCLLGFIGDSCFTAKTTAKTTTTAKTSSSSTAKPSSSSTAKPSSSTVQPTSSAAPSSVDSSSAPTATVSNPATTVDNSTATATATATPTAATTSAYATTTSYSYSQPPLPARTVSAPASLFTASGGDYISPFAQTRVYDFTIDYATGSPAGFKRSMMVINGQFPGPLIEANQGDTMQITVHNNLDIPQSIHWHGIRQNHSNYADGVPGIAQCPIQPGHSFTYTFTLESEMGTYWYHSHYSNTMADGIMGAFIVYSRKDPLQKFINYDSERVMYLVDMMNDQSETIVDGILDATVGYRGSPIAPDPDAILINSVGQTDCSEAQAGVPCVTNSPAVVKAVIGQRVRFRILNPSSHAMIRLSIDKHTLNIVEVDDTPVKTVSVHELLIAPAQRYSIIVNMNAGTVGNAFWIRATTASSCMNPDLVIQSKAILRYTDLLGLTWFGTGIPTTSEWADTADPSTAACEDMDQLHTFVPLQAENAPATALETSVMDSSFGQFVNRATGKAYIGFGYNGVSYTNYINNPLLSQIQKGLTLDPTVVAAVTYTAFGGVDLIINNLDPATLSHPFHLHGRPFYIVARGTGSITAADVASQKLTLTNPLRRDTIVIPGDQWVILRIMTDTPGVWPLHCHIGWHLAVGKLGVVVIRPDEVRKQAQPSAWSGLCSGLDANAIGPARRTLPPQARAHHGVRAGHHGHGSHAARVLPVEVEQRDEMFTGGVRDFSAVPEGLERKEFRQNATHWWVPETVYHGLLNPEVVAENAREKRWQLETRAFFMNETDWWVPGTIFHGKVAHPLASGEAYPTPTAAVAGPGTAIAAVDLDAAGSVIQPVASTFVQSVPATFTPGNSGSSGVYIDPTTAVVSAAARAATSA</sequence>
<comment type="similarity">
    <text evidence="1">Belongs to the multicopper oxidase family.</text>
</comment>
<keyword evidence="11" id="KW-1185">Reference proteome</keyword>